<dbReference type="EMBL" id="QQWO01000007">
    <property type="protein sequence ID" value="RSV03470.1"/>
    <property type="molecule type" value="Genomic_DNA"/>
</dbReference>
<evidence type="ECO:0000256" key="5">
    <source>
        <dbReference type="ARBA" id="ARBA00023136"/>
    </source>
</evidence>
<evidence type="ECO:0000313" key="9">
    <source>
        <dbReference type="EMBL" id="RSY77893.1"/>
    </source>
</evidence>
<dbReference type="OrthoDB" id="9795496at2"/>
<feature type="transmembrane region" description="Helical" evidence="6">
    <location>
        <begin position="90"/>
        <end position="110"/>
    </location>
</feature>
<dbReference type="CDD" id="cd15904">
    <property type="entry name" value="TSPO_MBR"/>
    <property type="match status" value="1"/>
</dbReference>
<keyword evidence="3 6" id="KW-0812">Transmembrane</keyword>
<dbReference type="EMBL" id="CP018820">
    <property type="protein sequence ID" value="APR53987.1"/>
    <property type="molecule type" value="Genomic_DNA"/>
</dbReference>
<sequence length="183" mass="20153">MEIASKGQLRLAFLRWAIVTVPFILLLGFASGRLFPSGEENGWYQMLVKPEATPPGWVFPVAWTTLYVLLGLALAMIVNARGSRLRRPALILFAAQMAANLAWSPLFFGYHQVSAALLLLVLILALALATTFVFARIRKGAAWLMVPYLAWLCFAAVLNYQIDRLNPNAETLVPGSSTSQMSV</sequence>
<evidence type="ECO:0000256" key="3">
    <source>
        <dbReference type="ARBA" id="ARBA00022692"/>
    </source>
</evidence>
<dbReference type="Gene3D" id="1.20.1260.100">
    <property type="entry name" value="TspO/MBR protein"/>
    <property type="match status" value="1"/>
</dbReference>
<dbReference type="EMBL" id="QQYZ01000027">
    <property type="protein sequence ID" value="RSY77893.1"/>
    <property type="molecule type" value="Genomic_DNA"/>
</dbReference>
<dbReference type="Proteomes" id="UP000286681">
    <property type="component" value="Unassembled WGS sequence"/>
</dbReference>
<feature type="transmembrane region" description="Helical" evidence="6">
    <location>
        <begin position="56"/>
        <end position="78"/>
    </location>
</feature>
<reference evidence="7" key="1">
    <citation type="submission" date="2016-12" db="EMBL/GenBank/DDBJ databases">
        <title>Whole genome sequencing of Sphingomonas koreensis.</title>
        <authorList>
            <person name="Conlan S."/>
            <person name="Thomas P.J."/>
            <person name="Mullikin J."/>
            <person name="Palmore T.N."/>
            <person name="Frank K.M."/>
            <person name="Segre J.A."/>
        </authorList>
    </citation>
    <scope>NUCLEOTIDE SEQUENCE</scope>
    <source>
        <strain evidence="7">ABOJV</strain>
    </source>
</reference>
<dbReference type="PANTHER" id="PTHR10057">
    <property type="entry name" value="PERIPHERAL-TYPE BENZODIAZEPINE RECEPTOR"/>
    <property type="match status" value="1"/>
</dbReference>
<evidence type="ECO:0000313" key="7">
    <source>
        <dbReference type="EMBL" id="APR53987.1"/>
    </source>
</evidence>
<evidence type="ECO:0000313" key="11">
    <source>
        <dbReference type="Proteomes" id="UP000286681"/>
    </source>
</evidence>
<reference evidence="10" key="2">
    <citation type="submission" date="2016-12" db="EMBL/GenBank/DDBJ databases">
        <title>Whole genome sequencing of Sphingomonas sp. ABOJV.</title>
        <authorList>
            <person name="Conlan S."/>
            <person name="Thomas P.J."/>
            <person name="Mullikin J."/>
            <person name="Palmore T.N."/>
            <person name="Frank K.M."/>
            <person name="Segre J.A."/>
        </authorList>
    </citation>
    <scope>NUCLEOTIDE SEQUENCE [LARGE SCALE GENOMIC DNA]</scope>
    <source>
        <strain evidence="10">ABOJV</strain>
    </source>
</reference>
<dbReference type="RefSeq" id="WP_075152496.1">
    <property type="nucleotide sequence ID" value="NZ_CP018820.1"/>
</dbReference>
<reference evidence="11 12" key="3">
    <citation type="submission" date="2018-07" db="EMBL/GenBank/DDBJ databases">
        <title>Genomic and Epidemiologic Investigation of an Indolent Hospital Outbreak.</title>
        <authorList>
            <person name="Johnson R.C."/>
            <person name="Deming C."/>
            <person name="Conlan S."/>
            <person name="Zellmer C.J."/>
            <person name="Michelin A.V."/>
            <person name="Lee-Lin S."/>
            <person name="Thomas P.J."/>
            <person name="Park M."/>
            <person name="Weingarten R.A."/>
            <person name="Less J."/>
            <person name="Dekker J.P."/>
            <person name="Frank K.M."/>
            <person name="Musser K.A."/>
            <person name="Mcquiston J.R."/>
            <person name="Henderson D.K."/>
            <person name="Lau A.F."/>
            <person name="Palmore T.N."/>
            <person name="Segre J.A."/>
        </authorList>
    </citation>
    <scope>NUCLEOTIDE SEQUENCE [LARGE SCALE GENOMIC DNA]</scope>
    <source>
        <strain evidence="9 12">SK-CDC1_0717</strain>
        <strain evidence="8 11">SK-NIH.Env10_0317</strain>
    </source>
</reference>
<dbReference type="KEGG" id="skr:BRX40_17615"/>
<accession>A0A1L6JDT4</accession>
<proteinExistence type="inferred from homology"/>
<feature type="transmembrane region" description="Helical" evidence="6">
    <location>
        <begin position="142"/>
        <end position="162"/>
    </location>
</feature>
<dbReference type="Proteomes" id="UP000185161">
    <property type="component" value="Chromosome"/>
</dbReference>
<evidence type="ECO:0000313" key="10">
    <source>
        <dbReference type="Proteomes" id="UP000185161"/>
    </source>
</evidence>
<dbReference type="PIRSF" id="PIRSF005859">
    <property type="entry name" value="PBR"/>
    <property type="match status" value="1"/>
</dbReference>
<keyword evidence="5 6" id="KW-0472">Membrane</keyword>
<dbReference type="Proteomes" id="UP000287746">
    <property type="component" value="Unassembled WGS sequence"/>
</dbReference>
<dbReference type="STRING" id="93064.BRX40_17615"/>
<dbReference type="GO" id="GO:0016020">
    <property type="term" value="C:membrane"/>
    <property type="evidence" value="ECO:0007669"/>
    <property type="project" value="UniProtKB-SubCell"/>
</dbReference>
<dbReference type="GO" id="GO:0033013">
    <property type="term" value="P:tetrapyrrole metabolic process"/>
    <property type="evidence" value="ECO:0007669"/>
    <property type="project" value="UniProtKB-ARBA"/>
</dbReference>
<protein>
    <submittedName>
        <fullName evidence="7">Tryptophan-rich sensory protein</fullName>
    </submittedName>
</protein>
<gene>
    <name evidence="7" type="ORF">BRX40_17615</name>
    <name evidence="8" type="ORF">CA257_09620</name>
    <name evidence="9" type="ORF">DAH66_19515</name>
</gene>
<evidence type="ECO:0000313" key="12">
    <source>
        <dbReference type="Proteomes" id="UP000287746"/>
    </source>
</evidence>
<dbReference type="InterPro" id="IPR004307">
    <property type="entry name" value="TspO_MBR"/>
</dbReference>
<comment type="similarity">
    <text evidence="2">Belongs to the TspO/BZRP family.</text>
</comment>
<evidence type="ECO:0000313" key="8">
    <source>
        <dbReference type="EMBL" id="RSV03470.1"/>
    </source>
</evidence>
<evidence type="ECO:0000256" key="1">
    <source>
        <dbReference type="ARBA" id="ARBA00004141"/>
    </source>
</evidence>
<evidence type="ECO:0000256" key="6">
    <source>
        <dbReference type="SAM" id="Phobius"/>
    </source>
</evidence>
<dbReference type="GeneID" id="44134377"/>
<dbReference type="PANTHER" id="PTHR10057:SF0">
    <property type="entry name" value="TRANSLOCATOR PROTEIN"/>
    <property type="match status" value="1"/>
</dbReference>
<keyword evidence="4 6" id="KW-1133">Transmembrane helix</keyword>
<feature type="transmembrane region" description="Helical" evidence="6">
    <location>
        <begin position="12"/>
        <end position="36"/>
    </location>
</feature>
<feature type="transmembrane region" description="Helical" evidence="6">
    <location>
        <begin position="116"/>
        <end position="135"/>
    </location>
</feature>
<comment type="subcellular location">
    <subcellularLocation>
        <location evidence="1">Membrane</location>
        <topology evidence="1">Multi-pass membrane protein</topology>
    </subcellularLocation>
</comment>
<evidence type="ECO:0000256" key="4">
    <source>
        <dbReference type="ARBA" id="ARBA00022989"/>
    </source>
</evidence>
<dbReference type="Pfam" id="PF03073">
    <property type="entry name" value="TspO_MBR"/>
    <property type="match status" value="1"/>
</dbReference>
<dbReference type="FunFam" id="1.20.1260.100:FF:000001">
    <property type="entry name" value="translocator protein 2"/>
    <property type="match status" value="1"/>
</dbReference>
<dbReference type="InterPro" id="IPR038330">
    <property type="entry name" value="TspO/MBR-related_sf"/>
</dbReference>
<dbReference type="AlphaFoldDB" id="A0A1L6JDT4"/>
<evidence type="ECO:0000256" key="2">
    <source>
        <dbReference type="ARBA" id="ARBA00007524"/>
    </source>
</evidence>
<name>A0A1L6JDT4_9SPHN</name>
<organism evidence="7 10">
    <name type="scientific">Sphingomonas koreensis</name>
    <dbReference type="NCBI Taxonomy" id="93064"/>
    <lineage>
        <taxon>Bacteria</taxon>
        <taxon>Pseudomonadati</taxon>
        <taxon>Pseudomonadota</taxon>
        <taxon>Alphaproteobacteria</taxon>
        <taxon>Sphingomonadales</taxon>
        <taxon>Sphingomonadaceae</taxon>
        <taxon>Sphingomonas</taxon>
    </lineage>
</organism>
<keyword evidence="10" id="KW-1185">Reference proteome</keyword>